<gene>
    <name evidence="1" type="ORF">Lsan_2905</name>
</gene>
<proteinExistence type="predicted"/>
<keyword evidence="2" id="KW-1185">Reference proteome</keyword>
<name>A0A0W0YIF9_9GAMM</name>
<dbReference type="EMBL" id="LNYU01000081">
    <property type="protein sequence ID" value="KTD56745.1"/>
    <property type="molecule type" value="Genomic_DNA"/>
</dbReference>
<dbReference type="Proteomes" id="UP000054703">
    <property type="component" value="Unassembled WGS sequence"/>
</dbReference>
<reference evidence="1 2" key="1">
    <citation type="submission" date="2015-11" db="EMBL/GenBank/DDBJ databases">
        <title>Genomic analysis of 38 Legionella species identifies large and diverse effector repertoires.</title>
        <authorList>
            <person name="Burstein D."/>
            <person name="Amaro F."/>
            <person name="Zusman T."/>
            <person name="Lifshitz Z."/>
            <person name="Cohen O."/>
            <person name="Gilbert J.A."/>
            <person name="Pupko T."/>
            <person name="Shuman H.A."/>
            <person name="Segal G."/>
        </authorList>
    </citation>
    <scope>NUCLEOTIDE SEQUENCE [LARGE SCALE GENOMIC DNA]</scope>
    <source>
        <strain evidence="1 2">SC-63-C7</strain>
    </source>
</reference>
<comment type="caution">
    <text evidence="1">The sequence shown here is derived from an EMBL/GenBank/DDBJ whole genome shotgun (WGS) entry which is preliminary data.</text>
</comment>
<evidence type="ECO:0000313" key="1">
    <source>
        <dbReference type="EMBL" id="KTD56745.1"/>
    </source>
</evidence>
<dbReference type="RefSeq" id="WP_058514868.1">
    <property type="nucleotide sequence ID" value="NZ_LNYU01000081.1"/>
</dbReference>
<protein>
    <submittedName>
        <fullName evidence="1">Uncharacterized protein</fullName>
    </submittedName>
</protein>
<dbReference type="PATRIC" id="fig|45074.5.peg.3120"/>
<sequence>MRFQVLTFILGFTLNFSAYADQFIYHNIHNKSIKPSHTKRTKIAALQNISPSLKEGIYEFAFTQKQSTEIFSWFRLLIIAEDRYPGFLGTYGVVNTPVTVTWTSPNSNNFTFVPMNVSSISSDVDGDVEIIMKTTDDSDDSYMIKLKDDTHGELYTSHHGEDIEKNGDVYLNKFIDLSNVRMDYFEYNANLSKLNENLNLSQHCPDKNYKGKIGFLKIPKTLSKFANGWMMGAYLQNDDCSVSLAQPAIGLLNSDLLGLNGEFIFKGKDEVGVVWTGYDYSILSIKGIPGDSNLEATLNFDALYDNSSPTLTFELTKEKISPAH</sequence>
<organism evidence="1 2">
    <name type="scientific">Legionella santicrucis</name>
    <dbReference type="NCBI Taxonomy" id="45074"/>
    <lineage>
        <taxon>Bacteria</taxon>
        <taxon>Pseudomonadati</taxon>
        <taxon>Pseudomonadota</taxon>
        <taxon>Gammaproteobacteria</taxon>
        <taxon>Legionellales</taxon>
        <taxon>Legionellaceae</taxon>
        <taxon>Legionella</taxon>
    </lineage>
</organism>
<accession>A0A0W0YIF9</accession>
<evidence type="ECO:0000313" key="2">
    <source>
        <dbReference type="Proteomes" id="UP000054703"/>
    </source>
</evidence>
<dbReference type="AlphaFoldDB" id="A0A0W0YIF9"/>